<name>A0AB35JLW9_PSESY</name>
<organism evidence="1 2">
    <name type="scientific">Pseudomonas syringae pv. syringae</name>
    <dbReference type="NCBI Taxonomy" id="321"/>
    <lineage>
        <taxon>Bacteria</taxon>
        <taxon>Pseudomonadati</taxon>
        <taxon>Pseudomonadota</taxon>
        <taxon>Gammaproteobacteria</taxon>
        <taxon>Pseudomonadales</taxon>
        <taxon>Pseudomonadaceae</taxon>
        <taxon>Pseudomonas</taxon>
        <taxon>Pseudomonas syringae</taxon>
    </lineage>
</organism>
<accession>A0AB35JLW9</accession>
<reference evidence="1" key="1">
    <citation type="submission" date="2021-04" db="EMBL/GenBank/DDBJ databases">
        <title>Genome Sequence and Comparative Genome Analysis of Pseudomonas syringae pv. syringae strains EC33 and LMG5496 isolated from Citrus plants from Tunisia and Greece.</title>
        <authorList>
            <person name="Abdellatif E."/>
            <person name="Baeyen S."/>
        </authorList>
    </citation>
    <scope>NUCLEOTIDE SEQUENCE</scope>
    <source>
        <strain evidence="1">LMG 5496</strain>
    </source>
</reference>
<protein>
    <submittedName>
        <fullName evidence="1">Uncharacterized protein</fullName>
    </submittedName>
</protein>
<dbReference type="RefSeq" id="WP_198711757.1">
    <property type="nucleotide sequence ID" value="NZ_JAGSOW010000001.1"/>
</dbReference>
<dbReference type="Proteomes" id="UP001220207">
    <property type="component" value="Unassembled WGS sequence"/>
</dbReference>
<evidence type="ECO:0000313" key="1">
    <source>
        <dbReference type="EMBL" id="MDC3734333.1"/>
    </source>
</evidence>
<proteinExistence type="predicted"/>
<dbReference type="AlphaFoldDB" id="A0AB35JLW9"/>
<dbReference type="EMBL" id="JAGSOW010000001">
    <property type="protein sequence ID" value="MDC3734333.1"/>
    <property type="molecule type" value="Genomic_DNA"/>
</dbReference>
<sequence>MKTHELAKNLELIATLLKSAPNGDLTQTLRFFQKLVDDNNTKKASANTGRLAFTHVPNSVIESLQNMPLHEVETFLKTNALFVSTASIARLANQLGIEVSKRQSRDALINSITRNLEAGKMNSIIRNEPTTELTITADTTTDPAKDN</sequence>
<comment type="caution">
    <text evidence="1">The sequence shown here is derived from an EMBL/GenBank/DDBJ whole genome shotgun (WGS) entry which is preliminary data.</text>
</comment>
<gene>
    <name evidence="1" type="ORF">KDL27_00835</name>
</gene>
<evidence type="ECO:0000313" key="2">
    <source>
        <dbReference type="Proteomes" id="UP001220207"/>
    </source>
</evidence>